<reference evidence="1" key="2">
    <citation type="journal article" date="2021" name="PeerJ">
        <title>Extensive microbial diversity within the chicken gut microbiome revealed by metagenomics and culture.</title>
        <authorList>
            <person name="Gilroy R."/>
            <person name="Ravi A."/>
            <person name="Getino M."/>
            <person name="Pursley I."/>
            <person name="Horton D.L."/>
            <person name="Alikhan N.F."/>
            <person name="Baker D."/>
            <person name="Gharbi K."/>
            <person name="Hall N."/>
            <person name="Watson M."/>
            <person name="Adriaenssens E.M."/>
            <person name="Foster-Nyarko E."/>
            <person name="Jarju S."/>
            <person name="Secka A."/>
            <person name="Antonio M."/>
            <person name="Oren A."/>
            <person name="Chaudhuri R.R."/>
            <person name="La Ragione R."/>
            <person name="Hildebrand F."/>
            <person name="Pallen M.J."/>
        </authorList>
    </citation>
    <scope>NUCLEOTIDE SEQUENCE</scope>
    <source>
        <strain evidence="1">ChiGjej1B1-1684</strain>
    </source>
</reference>
<organism evidence="1 2">
    <name type="scientific">Candidatus Limousia pullorum</name>
    <dbReference type="NCBI Taxonomy" id="2840860"/>
    <lineage>
        <taxon>Bacteria</taxon>
        <taxon>Bacillati</taxon>
        <taxon>Bacillota</taxon>
        <taxon>Clostridia</taxon>
        <taxon>Eubacteriales</taxon>
        <taxon>Oscillospiraceae</taxon>
        <taxon>Oscillospiraceae incertae sedis</taxon>
        <taxon>Candidatus Limousia</taxon>
    </lineage>
</organism>
<dbReference type="Gene3D" id="3.40.50.1000">
    <property type="entry name" value="HAD superfamily/HAD-like"/>
    <property type="match status" value="1"/>
</dbReference>
<dbReference type="SUPFAM" id="SSF56784">
    <property type="entry name" value="HAD-like"/>
    <property type="match status" value="1"/>
</dbReference>
<comment type="caution">
    <text evidence="1">The sequence shown here is derived from an EMBL/GenBank/DDBJ whole genome shotgun (WGS) entry which is preliminary data.</text>
</comment>
<dbReference type="Gene3D" id="1.10.150.240">
    <property type="entry name" value="Putative phosphatase, domain 2"/>
    <property type="match status" value="1"/>
</dbReference>
<proteinExistence type="predicted"/>
<dbReference type="InterPro" id="IPR023198">
    <property type="entry name" value="PGP-like_dom2"/>
</dbReference>
<accession>A0A9D1S843</accession>
<dbReference type="Pfam" id="PF13419">
    <property type="entry name" value="HAD_2"/>
    <property type="match status" value="1"/>
</dbReference>
<protein>
    <submittedName>
        <fullName evidence="1">HAD family phosphatase</fullName>
    </submittedName>
</protein>
<sequence length="219" mass="25170">MIKGVVFDMDGLMFDTEKIVFRNWSIVMKENNYDYNMDIYKKTVGLRHAETEKLYRSIYGEDFDYQTLRTRVSQMYVEYTAQYGVPKKEGLTELLEFLKENKILTAVATSTREESASRTLKIAGVTEYFSAFMFGDTVKKGKPDPEIFERARLLIGTEKENTLALEDSINGVKSAYNAGLKTVMVPDMLEPDGETQKLLYGKCRNLKEVITIIQKENNL</sequence>
<dbReference type="InterPro" id="IPR036412">
    <property type="entry name" value="HAD-like_sf"/>
</dbReference>
<dbReference type="AlphaFoldDB" id="A0A9D1S843"/>
<dbReference type="InterPro" id="IPR041492">
    <property type="entry name" value="HAD_2"/>
</dbReference>
<dbReference type="PANTHER" id="PTHR18901:SF38">
    <property type="entry name" value="PSEUDOURIDINE-5'-PHOSPHATASE"/>
    <property type="match status" value="1"/>
</dbReference>
<evidence type="ECO:0000313" key="1">
    <source>
        <dbReference type="EMBL" id="HIU50017.1"/>
    </source>
</evidence>
<dbReference type="InterPro" id="IPR023214">
    <property type="entry name" value="HAD_sf"/>
</dbReference>
<reference evidence="1" key="1">
    <citation type="submission" date="2020-10" db="EMBL/GenBank/DDBJ databases">
        <authorList>
            <person name="Gilroy R."/>
        </authorList>
    </citation>
    <scope>NUCLEOTIDE SEQUENCE</scope>
    <source>
        <strain evidence="1">ChiGjej1B1-1684</strain>
    </source>
</reference>
<dbReference type="NCBIfam" id="TIGR01509">
    <property type="entry name" value="HAD-SF-IA-v3"/>
    <property type="match status" value="1"/>
</dbReference>
<gene>
    <name evidence="1" type="ORF">IAD22_03285</name>
</gene>
<dbReference type="InterPro" id="IPR006439">
    <property type="entry name" value="HAD-SF_hydro_IA"/>
</dbReference>
<dbReference type="PANTHER" id="PTHR18901">
    <property type="entry name" value="2-DEOXYGLUCOSE-6-PHOSPHATE PHOSPHATASE 2"/>
    <property type="match status" value="1"/>
</dbReference>
<dbReference type="SFLD" id="SFLDG01129">
    <property type="entry name" value="C1.5:_HAD__Beta-PGM__Phosphata"/>
    <property type="match status" value="1"/>
</dbReference>
<dbReference type="SFLD" id="SFLDS00003">
    <property type="entry name" value="Haloacid_Dehalogenase"/>
    <property type="match status" value="1"/>
</dbReference>
<dbReference type="EMBL" id="DVNG01000043">
    <property type="protein sequence ID" value="HIU50017.1"/>
    <property type="molecule type" value="Genomic_DNA"/>
</dbReference>
<evidence type="ECO:0000313" key="2">
    <source>
        <dbReference type="Proteomes" id="UP000824118"/>
    </source>
</evidence>
<dbReference type="PRINTS" id="PR00413">
    <property type="entry name" value="HADHALOGNASE"/>
</dbReference>
<name>A0A9D1S843_9FIRM</name>
<dbReference type="Proteomes" id="UP000824118">
    <property type="component" value="Unassembled WGS sequence"/>
</dbReference>